<dbReference type="GO" id="GO:0031012">
    <property type="term" value="C:extracellular matrix"/>
    <property type="evidence" value="ECO:0007669"/>
    <property type="project" value="TreeGrafter"/>
</dbReference>
<dbReference type="InterPro" id="IPR050328">
    <property type="entry name" value="Dev_Immune_Receptor"/>
</dbReference>
<dbReference type="Proteomes" id="UP000215335">
    <property type="component" value="Unassembled WGS sequence"/>
</dbReference>
<dbReference type="OrthoDB" id="27267at2759"/>
<evidence type="ECO:0000313" key="5">
    <source>
        <dbReference type="Proteomes" id="UP000215335"/>
    </source>
</evidence>
<organism evidence="4 5">
    <name type="scientific">Trichomalopsis sarcophagae</name>
    <dbReference type="NCBI Taxonomy" id="543379"/>
    <lineage>
        <taxon>Eukaryota</taxon>
        <taxon>Metazoa</taxon>
        <taxon>Ecdysozoa</taxon>
        <taxon>Arthropoda</taxon>
        <taxon>Hexapoda</taxon>
        <taxon>Insecta</taxon>
        <taxon>Pterygota</taxon>
        <taxon>Neoptera</taxon>
        <taxon>Endopterygota</taxon>
        <taxon>Hymenoptera</taxon>
        <taxon>Apocrita</taxon>
        <taxon>Proctotrupomorpha</taxon>
        <taxon>Chalcidoidea</taxon>
        <taxon>Pteromalidae</taxon>
        <taxon>Pteromalinae</taxon>
        <taxon>Trichomalopsis</taxon>
    </lineage>
</organism>
<dbReference type="Pfam" id="PF13855">
    <property type="entry name" value="LRR_8"/>
    <property type="match status" value="2"/>
</dbReference>
<dbReference type="PANTHER" id="PTHR24373">
    <property type="entry name" value="SLIT RELATED LEUCINE-RICH REPEAT NEURONAL PROTEIN"/>
    <property type="match status" value="1"/>
</dbReference>
<evidence type="ECO:0008006" key="6">
    <source>
        <dbReference type="Google" id="ProtNLM"/>
    </source>
</evidence>
<dbReference type="AlphaFoldDB" id="A0A232EZM6"/>
<dbReference type="GO" id="GO:0005615">
    <property type="term" value="C:extracellular space"/>
    <property type="evidence" value="ECO:0007669"/>
    <property type="project" value="TreeGrafter"/>
</dbReference>
<comment type="caution">
    <text evidence="4">The sequence shown here is derived from an EMBL/GenBank/DDBJ whole genome shotgun (WGS) entry which is preliminary data.</text>
</comment>
<accession>A0A232EZM6</accession>
<keyword evidence="3" id="KW-0677">Repeat</keyword>
<dbReference type="EMBL" id="NNAY01001478">
    <property type="protein sequence ID" value="OXU23825.1"/>
    <property type="molecule type" value="Genomic_DNA"/>
</dbReference>
<dbReference type="InterPro" id="IPR001611">
    <property type="entry name" value="Leu-rich_rpt"/>
</dbReference>
<evidence type="ECO:0000256" key="3">
    <source>
        <dbReference type="ARBA" id="ARBA00022737"/>
    </source>
</evidence>
<dbReference type="Gene3D" id="3.80.10.10">
    <property type="entry name" value="Ribonuclease Inhibitor"/>
    <property type="match status" value="2"/>
</dbReference>
<keyword evidence="2" id="KW-0732">Signal</keyword>
<dbReference type="InterPro" id="IPR032675">
    <property type="entry name" value="LRR_dom_sf"/>
</dbReference>
<dbReference type="PANTHER" id="PTHR24373:SF378">
    <property type="entry name" value="FI03225P-RELATED"/>
    <property type="match status" value="1"/>
</dbReference>
<evidence type="ECO:0000256" key="1">
    <source>
        <dbReference type="ARBA" id="ARBA00022614"/>
    </source>
</evidence>
<gene>
    <name evidence="4" type="ORF">TSAR_008351</name>
</gene>
<reference evidence="4 5" key="1">
    <citation type="journal article" date="2017" name="Curr. Biol.">
        <title>The Evolution of Venom by Co-option of Single-Copy Genes.</title>
        <authorList>
            <person name="Martinson E.O."/>
            <person name="Mrinalini"/>
            <person name="Kelkar Y.D."/>
            <person name="Chang C.H."/>
            <person name="Werren J.H."/>
        </authorList>
    </citation>
    <scope>NUCLEOTIDE SEQUENCE [LARGE SCALE GENOMIC DNA]</scope>
    <source>
        <strain evidence="4 5">Alberta</strain>
        <tissue evidence="4">Whole body</tissue>
    </source>
</reference>
<dbReference type="STRING" id="543379.A0A232EZM6"/>
<evidence type="ECO:0000256" key="2">
    <source>
        <dbReference type="ARBA" id="ARBA00022729"/>
    </source>
</evidence>
<dbReference type="PROSITE" id="PS51450">
    <property type="entry name" value="LRR"/>
    <property type="match status" value="2"/>
</dbReference>
<protein>
    <recommendedName>
        <fullName evidence="6">LRRNT domain-containing protein</fullName>
    </recommendedName>
</protein>
<keyword evidence="1" id="KW-0433">Leucine-rich repeat</keyword>
<evidence type="ECO:0000313" key="4">
    <source>
        <dbReference type="EMBL" id="OXU23825.1"/>
    </source>
</evidence>
<dbReference type="SUPFAM" id="SSF52058">
    <property type="entry name" value="L domain-like"/>
    <property type="match status" value="1"/>
</dbReference>
<dbReference type="InterPro" id="IPR003591">
    <property type="entry name" value="Leu-rich_rpt_typical-subtyp"/>
</dbReference>
<name>A0A232EZM6_9HYME</name>
<proteinExistence type="predicted"/>
<keyword evidence="5" id="KW-1185">Reference proteome</keyword>
<sequence length="436" mass="50874">MKLKYDSPTGYRLIRGNFIQIPFFCFRAIMKMFVMNPRFLLLSVLLVLSAINLCESSTVKNRNRKKQQREKEQKEINVCDIEQENTPLYCYCNDNKLASAEDANCLIFNKLELSDPIWAHFNAQMYIRKLSFVVRSDGMITYVPTGVLRQLKSLNTISFQHAKFDAIESQSFASLPSVSTINLNKNNINVLKWHSFEGLRNLTLLNLDENYISELSRDIFYDVPRLQKLFLNHNNISLLHDKAFKHLPSLQELELNDNKLSVLTSESFSGLRLLQRLDLRNNQIRMLGERSFIEMPELQELDLDQNRIEVISNRAFDGLKNLRKLRLSENKLSVLEPDFLVGAPSINLLDLRENELTTMTFDNIKPVIMNFYNNSSYFYLDGEYLYSTEYKMKYIRIICQSLFTKSVSPARFSLKQIFCADNVASRDTQIAERYML</sequence>
<dbReference type="SMART" id="SM00369">
    <property type="entry name" value="LRR_TYP"/>
    <property type="match status" value="8"/>
</dbReference>